<evidence type="ECO:0000313" key="3">
    <source>
        <dbReference type="EMBL" id="PIL32314.1"/>
    </source>
</evidence>
<dbReference type="Pfam" id="PF20152">
    <property type="entry name" value="DUF6534"/>
    <property type="match status" value="1"/>
</dbReference>
<feature type="transmembrane region" description="Helical" evidence="1">
    <location>
        <begin position="260"/>
        <end position="285"/>
    </location>
</feature>
<keyword evidence="1" id="KW-0812">Transmembrane</keyword>
<proteinExistence type="predicted"/>
<dbReference type="OrthoDB" id="2794820at2759"/>
<comment type="caution">
    <text evidence="3">The sequence shown here is derived from an EMBL/GenBank/DDBJ whole genome shotgun (WGS) entry which is preliminary data.</text>
</comment>
<name>A0A2G8SEV9_9APHY</name>
<evidence type="ECO:0000259" key="2">
    <source>
        <dbReference type="Pfam" id="PF20152"/>
    </source>
</evidence>
<evidence type="ECO:0000313" key="4">
    <source>
        <dbReference type="Proteomes" id="UP000230002"/>
    </source>
</evidence>
<dbReference type="InterPro" id="IPR045339">
    <property type="entry name" value="DUF6534"/>
</dbReference>
<feature type="transmembrane region" description="Helical" evidence="1">
    <location>
        <begin position="63"/>
        <end position="82"/>
    </location>
</feature>
<feature type="transmembrane region" description="Helical" evidence="1">
    <location>
        <begin position="102"/>
        <end position="124"/>
    </location>
</feature>
<keyword evidence="4" id="KW-1185">Reference proteome</keyword>
<keyword evidence="1" id="KW-0472">Membrane</keyword>
<reference evidence="3 4" key="1">
    <citation type="journal article" date="2015" name="Sci. Rep.">
        <title>Chromosome-level genome map provides insights into diverse defense mechanisms in the medicinal fungus Ganoderma sinense.</title>
        <authorList>
            <person name="Zhu Y."/>
            <person name="Xu J."/>
            <person name="Sun C."/>
            <person name="Zhou S."/>
            <person name="Xu H."/>
            <person name="Nelson D.R."/>
            <person name="Qian J."/>
            <person name="Song J."/>
            <person name="Luo H."/>
            <person name="Xiang L."/>
            <person name="Li Y."/>
            <person name="Xu Z."/>
            <person name="Ji A."/>
            <person name="Wang L."/>
            <person name="Lu S."/>
            <person name="Hayward A."/>
            <person name="Sun W."/>
            <person name="Li X."/>
            <person name="Schwartz D.C."/>
            <person name="Wang Y."/>
            <person name="Chen S."/>
        </authorList>
    </citation>
    <scope>NUCLEOTIDE SEQUENCE [LARGE SCALE GENOMIC DNA]</scope>
    <source>
        <strain evidence="3 4">ZZ0214-1</strain>
    </source>
</reference>
<accession>A0A2G8SEV9</accession>
<gene>
    <name evidence="3" type="ORF">GSI_05560</name>
</gene>
<feature type="transmembrane region" description="Helical" evidence="1">
    <location>
        <begin position="227"/>
        <end position="254"/>
    </location>
</feature>
<dbReference type="PANTHER" id="PTHR40465">
    <property type="entry name" value="CHROMOSOME 1, WHOLE GENOME SHOTGUN SEQUENCE"/>
    <property type="match status" value="1"/>
</dbReference>
<sequence length="295" mass="32288">MASTANGTDAASSALDELLALPNGLTMDNTYGAALIGTLYGVLLHQMYNYLRLHSGDNIYLKSYVMVIFLLDTAHSVLITALCYLKLVTNYLNLSYLVTVDWPLSLLTAVTAANVVACQSFFAYRVYQIDRKCRMVVWFCMTCQCAGFGLAIAFTVKALPCGQSFQNILQVAVVSSRTRCRKLTWSWFLQSWISIVLGIATFVDTVLAAVLVLVLHRSRTGIKATNSLLDTLIAYTVTTGVLTDLFNILGFIFALATSQYLYYAAANMLGTKVYTNSVMAAYAVFVPSHSLASPS</sequence>
<feature type="transmembrane region" description="Helical" evidence="1">
    <location>
        <begin position="136"/>
        <end position="156"/>
    </location>
</feature>
<keyword evidence="1" id="KW-1133">Transmembrane helix</keyword>
<feature type="transmembrane region" description="Helical" evidence="1">
    <location>
        <begin position="192"/>
        <end position="215"/>
    </location>
</feature>
<dbReference type="STRING" id="1077348.A0A2G8SEV9"/>
<evidence type="ECO:0000256" key="1">
    <source>
        <dbReference type="SAM" id="Phobius"/>
    </source>
</evidence>
<dbReference type="PANTHER" id="PTHR40465:SF1">
    <property type="entry name" value="DUF6534 DOMAIN-CONTAINING PROTEIN"/>
    <property type="match status" value="1"/>
</dbReference>
<dbReference type="Proteomes" id="UP000230002">
    <property type="component" value="Unassembled WGS sequence"/>
</dbReference>
<dbReference type="EMBL" id="AYKW01000011">
    <property type="protein sequence ID" value="PIL32314.1"/>
    <property type="molecule type" value="Genomic_DNA"/>
</dbReference>
<dbReference type="AlphaFoldDB" id="A0A2G8SEV9"/>
<feature type="domain" description="DUF6534" evidence="2">
    <location>
        <begin position="201"/>
        <end position="281"/>
    </location>
</feature>
<organism evidence="3 4">
    <name type="scientific">Ganoderma sinense ZZ0214-1</name>
    <dbReference type="NCBI Taxonomy" id="1077348"/>
    <lineage>
        <taxon>Eukaryota</taxon>
        <taxon>Fungi</taxon>
        <taxon>Dikarya</taxon>
        <taxon>Basidiomycota</taxon>
        <taxon>Agaricomycotina</taxon>
        <taxon>Agaricomycetes</taxon>
        <taxon>Polyporales</taxon>
        <taxon>Polyporaceae</taxon>
        <taxon>Ganoderma</taxon>
    </lineage>
</organism>
<protein>
    <recommendedName>
        <fullName evidence="2">DUF6534 domain-containing protein</fullName>
    </recommendedName>
</protein>
<feature type="transmembrane region" description="Helical" evidence="1">
    <location>
        <begin position="31"/>
        <end position="51"/>
    </location>
</feature>